<evidence type="ECO:0000313" key="5">
    <source>
        <dbReference type="Proteomes" id="UP000237105"/>
    </source>
</evidence>
<dbReference type="AlphaFoldDB" id="A0A2P5C6K6"/>
<protein>
    <submittedName>
        <fullName evidence="4">PDR ABC transporter associated protein</fullName>
    </submittedName>
</protein>
<keyword evidence="5" id="KW-1185">Reference proteome</keyword>
<dbReference type="EMBL" id="JXTB01000168">
    <property type="protein sequence ID" value="PON56710.1"/>
    <property type="molecule type" value="Genomic_DNA"/>
</dbReference>
<feature type="transmembrane region" description="Helical" evidence="2">
    <location>
        <begin position="23"/>
        <end position="50"/>
    </location>
</feature>
<accession>A0A2P5C6K6</accession>
<dbReference type="Proteomes" id="UP000237105">
    <property type="component" value="Unassembled WGS sequence"/>
</dbReference>
<reference evidence="5" key="1">
    <citation type="submission" date="2016-06" db="EMBL/GenBank/DDBJ databases">
        <title>Parallel loss of symbiosis genes in relatives of nitrogen-fixing non-legume Parasponia.</title>
        <authorList>
            <person name="Van Velzen R."/>
            <person name="Holmer R."/>
            <person name="Bu F."/>
            <person name="Rutten L."/>
            <person name="Van Zeijl A."/>
            <person name="Liu W."/>
            <person name="Santuari L."/>
            <person name="Cao Q."/>
            <person name="Sharma T."/>
            <person name="Shen D."/>
            <person name="Roswanjaya Y."/>
            <person name="Wardhani T."/>
            <person name="Kalhor M.S."/>
            <person name="Jansen J."/>
            <person name="Van den Hoogen J."/>
            <person name="Gungor B."/>
            <person name="Hartog M."/>
            <person name="Hontelez J."/>
            <person name="Verver J."/>
            <person name="Yang W.-C."/>
            <person name="Schijlen E."/>
            <person name="Repin R."/>
            <person name="Schilthuizen M."/>
            <person name="Schranz E."/>
            <person name="Heidstra R."/>
            <person name="Miyata K."/>
            <person name="Fedorova E."/>
            <person name="Kohlen W."/>
            <person name="Bisseling T."/>
            <person name="Smit S."/>
            <person name="Geurts R."/>
        </authorList>
    </citation>
    <scope>NUCLEOTIDE SEQUENCE [LARGE SCALE GENOMIC DNA]</scope>
    <source>
        <strain evidence="5">cv. WU1-14</strain>
    </source>
</reference>
<organism evidence="4 5">
    <name type="scientific">Parasponia andersonii</name>
    <name type="common">Sponia andersonii</name>
    <dbReference type="NCBI Taxonomy" id="3476"/>
    <lineage>
        <taxon>Eukaryota</taxon>
        <taxon>Viridiplantae</taxon>
        <taxon>Streptophyta</taxon>
        <taxon>Embryophyta</taxon>
        <taxon>Tracheophyta</taxon>
        <taxon>Spermatophyta</taxon>
        <taxon>Magnoliopsida</taxon>
        <taxon>eudicotyledons</taxon>
        <taxon>Gunneridae</taxon>
        <taxon>Pentapetalae</taxon>
        <taxon>rosids</taxon>
        <taxon>fabids</taxon>
        <taxon>Rosales</taxon>
        <taxon>Cannabaceae</taxon>
        <taxon>Parasponia</taxon>
    </lineage>
</organism>
<proteinExistence type="predicted"/>
<keyword evidence="2" id="KW-0472">Membrane</keyword>
<comment type="caution">
    <text evidence="4">The sequence shown here is derived from an EMBL/GenBank/DDBJ whole genome shotgun (WGS) entry which is preliminary data.</text>
</comment>
<evidence type="ECO:0000259" key="3">
    <source>
        <dbReference type="Pfam" id="PF08370"/>
    </source>
</evidence>
<keyword evidence="2" id="KW-0812">Transmembrane</keyword>
<keyword evidence="2" id="KW-1133">Transmembrane helix</keyword>
<sequence>METRPLGVAVLESRGFFTKSYWYWYWIGFGAVVGYTIIFNVLYALVLTFLNHIGNNGKSQAVVPLEYSECNNQDGRTREAMCLQQRGNSSSFQMHIGNEEPGNCICR</sequence>
<dbReference type="InterPro" id="IPR013581">
    <property type="entry name" value="PDR_assoc"/>
</dbReference>
<feature type="domain" description="Plant PDR ABC transporter associated" evidence="3">
    <location>
        <begin position="3"/>
        <end position="62"/>
    </location>
</feature>
<dbReference type="STRING" id="3476.A0A2P5C6K6"/>
<dbReference type="PANTHER" id="PTHR19241">
    <property type="entry name" value="ATP-BINDING CASSETTE TRANSPORTER"/>
    <property type="match status" value="1"/>
</dbReference>
<evidence type="ECO:0000313" key="4">
    <source>
        <dbReference type="EMBL" id="PON56710.1"/>
    </source>
</evidence>
<gene>
    <name evidence="4" type="ORF">PanWU01x14_179280</name>
</gene>
<dbReference type="OrthoDB" id="1545893at2759"/>
<evidence type="ECO:0000256" key="1">
    <source>
        <dbReference type="ARBA" id="ARBA00022448"/>
    </source>
</evidence>
<name>A0A2P5C6K6_PARAD</name>
<evidence type="ECO:0000256" key="2">
    <source>
        <dbReference type="SAM" id="Phobius"/>
    </source>
</evidence>
<keyword evidence="1" id="KW-0813">Transport</keyword>
<dbReference type="Pfam" id="PF08370">
    <property type="entry name" value="PDR_assoc"/>
    <property type="match status" value="1"/>
</dbReference>